<dbReference type="Proteomes" id="UP000241158">
    <property type="component" value="Unassembled WGS sequence"/>
</dbReference>
<dbReference type="EMBL" id="PGGN01000003">
    <property type="protein sequence ID" value="PSH56705.1"/>
    <property type="molecule type" value="Genomic_DNA"/>
</dbReference>
<dbReference type="Pfam" id="PF12244">
    <property type="entry name" value="DUF3606"/>
    <property type="match status" value="1"/>
</dbReference>
<evidence type="ECO:0000313" key="2">
    <source>
        <dbReference type="Proteomes" id="UP000241158"/>
    </source>
</evidence>
<accession>A0A2P7AR51</accession>
<dbReference type="RefSeq" id="WP_106717451.1">
    <property type="nucleotide sequence ID" value="NZ_JACHXT010000003.1"/>
</dbReference>
<dbReference type="AlphaFoldDB" id="A0A2P7AR51"/>
<comment type="caution">
    <text evidence="1">The sequence shown here is derived from an EMBL/GenBank/DDBJ whole genome shotgun (WGS) entry which is preliminary data.</text>
</comment>
<reference evidence="2" key="1">
    <citation type="submission" date="2017-11" db="EMBL/GenBank/DDBJ databases">
        <authorList>
            <person name="Kuznetsova I."/>
            <person name="Sazanova A."/>
            <person name="Chirak E."/>
            <person name="Safronova V."/>
            <person name="Willems A."/>
        </authorList>
    </citation>
    <scope>NUCLEOTIDE SEQUENCE [LARGE SCALE GENOMIC DNA]</scope>
    <source>
        <strain evidence="2">PEPV15</strain>
    </source>
</reference>
<proteinExistence type="predicted"/>
<keyword evidence="2" id="KW-1185">Reference proteome</keyword>
<organism evidence="1 2">
    <name type="scientific">Phyllobacterium endophyticum</name>
    <dbReference type="NCBI Taxonomy" id="1149773"/>
    <lineage>
        <taxon>Bacteria</taxon>
        <taxon>Pseudomonadati</taxon>
        <taxon>Pseudomonadota</taxon>
        <taxon>Alphaproteobacteria</taxon>
        <taxon>Hyphomicrobiales</taxon>
        <taxon>Phyllobacteriaceae</taxon>
        <taxon>Phyllobacterium</taxon>
    </lineage>
</organism>
<evidence type="ECO:0000313" key="1">
    <source>
        <dbReference type="EMBL" id="PSH56705.1"/>
    </source>
</evidence>
<dbReference type="OrthoDB" id="8238029at2"/>
<gene>
    <name evidence="1" type="ORF">CU100_15240</name>
</gene>
<protein>
    <submittedName>
        <fullName evidence="1">DUF3606 domain-containing protein</fullName>
    </submittedName>
</protein>
<sequence>MADDKNKRGARDRSTVAAEEKYEVNYLMQALKLGRDDAEQLILKYNGNREKIEQEVSKRKKRS</sequence>
<dbReference type="InterPro" id="IPR022037">
    <property type="entry name" value="DUF3606"/>
</dbReference>
<name>A0A2P7AR51_9HYPH</name>